<feature type="repeat" description="WD" evidence="3">
    <location>
        <begin position="940"/>
        <end position="981"/>
    </location>
</feature>
<dbReference type="EMBL" id="JARRAG010000002">
    <property type="protein sequence ID" value="MDG3005780.1"/>
    <property type="molecule type" value="Genomic_DNA"/>
</dbReference>
<dbReference type="PROSITE" id="PS00678">
    <property type="entry name" value="WD_REPEATS_1"/>
    <property type="match status" value="1"/>
</dbReference>
<evidence type="ECO:0000313" key="6">
    <source>
        <dbReference type="EMBL" id="MDG3005780.1"/>
    </source>
</evidence>
<feature type="compositionally biased region" description="Pro residues" evidence="4">
    <location>
        <begin position="1456"/>
        <end position="1465"/>
    </location>
</feature>
<reference evidence="6 7" key="1">
    <citation type="submission" date="2023-03" db="EMBL/GenBank/DDBJ databases">
        <title>Paludisphaera mucosa sp. nov. a novel planctomycete from northern fen.</title>
        <authorList>
            <person name="Ivanova A."/>
        </authorList>
    </citation>
    <scope>NUCLEOTIDE SEQUENCE [LARGE SCALE GENOMIC DNA]</scope>
    <source>
        <strain evidence="6 7">Pla2</strain>
    </source>
</reference>
<dbReference type="PANTHER" id="PTHR19848">
    <property type="entry name" value="WD40 REPEAT PROTEIN"/>
    <property type="match status" value="1"/>
</dbReference>
<keyword evidence="7" id="KW-1185">Reference proteome</keyword>
<dbReference type="PANTHER" id="PTHR19848:SF8">
    <property type="entry name" value="F-BOX AND WD REPEAT DOMAIN CONTAINING 7"/>
    <property type="match status" value="1"/>
</dbReference>
<dbReference type="SUPFAM" id="SSF50978">
    <property type="entry name" value="WD40 repeat-like"/>
    <property type="match status" value="2"/>
</dbReference>
<dbReference type="Proteomes" id="UP001216907">
    <property type="component" value="Unassembled WGS sequence"/>
</dbReference>
<feature type="signal peptide" evidence="5">
    <location>
        <begin position="1"/>
        <end position="32"/>
    </location>
</feature>
<evidence type="ECO:0000256" key="3">
    <source>
        <dbReference type="PROSITE-ProRule" id="PRU00221"/>
    </source>
</evidence>
<feature type="repeat" description="WD" evidence="3">
    <location>
        <begin position="319"/>
        <end position="360"/>
    </location>
</feature>
<dbReference type="PROSITE" id="PS50082">
    <property type="entry name" value="WD_REPEATS_2"/>
    <property type="match status" value="3"/>
</dbReference>
<dbReference type="InterPro" id="IPR015943">
    <property type="entry name" value="WD40/YVTN_repeat-like_dom_sf"/>
</dbReference>
<dbReference type="SMART" id="SM00320">
    <property type="entry name" value="WD40"/>
    <property type="match status" value="10"/>
</dbReference>
<protein>
    <submittedName>
        <fullName evidence="6">Caspase family protein</fullName>
    </submittedName>
</protein>
<sequence length="1465" mass="156193">MTTPRDRLPARRTKILALLIGWLAVAAARAQAPDPPPRKPQLWAMLVGIERYEDSTVFPRCRGAAADAAALGRWLIDAAGWPADHVLLLSDHEAEDLGFAEPARRPERRPATRAELDRGVREWLAGKARPGDTILIFFAGQAVGLPARAGDHATRSDRDLLLPMDARGVDVEATGWRLGDAIEGLAATGDYSIVGLLDTSPAGRVQSPRPLGNPARFEPGERMLRGIVRWPGVTAWLAAGDKPSGQDPRDGGGFLTKGLLESLGTRTDPAGLAACLDRLRRRPELAAQRFRASGGFRPDLSLWPSDVRPPRPKAEPILQRGHADRVTAVAFSGDGGRLFTAGLDSTVRIWDVADARLGRVLPHALNGVWSLAQSPDGRMLAAGGGKGEVFAYDLIDEEVVTTGRAALHRGPVERTAFLPTPADAERGSRRLVSIDNKGGCLVWDLARRRMRLAVAVAESKARLLAVAARPGSVAFALVVPDRNGVERIQAFDASGKLIASLPAASPRPTALALADDGAIAYLGREDGTVSEIALPGGATRSRAKLDGAVTAIQPCPSWLIATAGRKACVVPQGEEAVTELVLDRTIGRTAVSADGRLVAVCDAFRGELRVWELTADGAIARPIPLDLKEAGAALSLAFAAGGETLASGDGAGGIRLWEIPAGRTKVGVAAARGRVRHVAVSADERALLQVGDGGEALLWEFGEGRGARRIPGASGFRPTGEFLPNGDLALIDGEGLVVVHDRATLARKPIAFEKPRTEDGAAASSWGFHRLAVAADRRIAAGSRDGPLACVWKSEDGALVGKPIRGHDDAINVVAFANAGAELLTGSDDGLVKLWSLADREPKLLQTLGTDDAGGRSPVTSLAASPKIVREVVAGLQDGRVQLWRPGAVEPVDAIARLSGSARTVAYSPDGRLIAAAGDDRRIALIEASRPGVPIPLGTGPSHFEMINALSFWPGGKVLASAGDDAVVRLWRLADRSLIGTLAATAEGLDWVVFTPDGLYDASPVGERRVAWRLDAKDGGDFVARLDQVRRQRHVFDLVERLARAEDVVPPEAIPVGKPPRIELEPVAEVGPKDRRVELAIRLSDPDVEDLRLYHNGVPIPGELKREGREARATVTLVGGENSIYALAGKPGGVDARSNRLDLRFEGRTLGRTHILALGISKYDRQALRYADSDARAIAEFLHANRDEPGADAAEPIVLLNEDVSQRSLGEAFETLRRRVRGRPEDRIVVFLAGHTDVREGFFCLLLPKAQMPAGPEVVAMRGAEPKAVARGGAKGPDPIRDRTLLPYGLIHQNLAAAEALQRLVIVDACQAEALFDDPVVRLKQRRAIRNAAEEDAYPARTSYILASRRGERAGEAERLKHGLLTYTLLRGMGRNDLGPTPDLAMFERRPTADADGDGWVETEELRQYADLTLPTLSQAFPELVLRGAPGPARAAADAVSRDAEQTTSFPLIKTTPPPAAATAP</sequence>
<evidence type="ECO:0000256" key="4">
    <source>
        <dbReference type="SAM" id="MobiDB-lite"/>
    </source>
</evidence>
<evidence type="ECO:0000256" key="5">
    <source>
        <dbReference type="SAM" id="SignalP"/>
    </source>
</evidence>
<name>A0ABT6FDX0_9BACT</name>
<keyword evidence="2" id="KW-0677">Repeat</keyword>
<keyword evidence="1 3" id="KW-0853">WD repeat</keyword>
<organism evidence="6 7">
    <name type="scientific">Paludisphaera mucosa</name>
    <dbReference type="NCBI Taxonomy" id="3030827"/>
    <lineage>
        <taxon>Bacteria</taxon>
        <taxon>Pseudomonadati</taxon>
        <taxon>Planctomycetota</taxon>
        <taxon>Planctomycetia</taxon>
        <taxon>Isosphaerales</taxon>
        <taxon>Isosphaeraceae</taxon>
        <taxon>Paludisphaera</taxon>
    </lineage>
</organism>
<dbReference type="InterPro" id="IPR020472">
    <property type="entry name" value="WD40_PAC1"/>
</dbReference>
<gene>
    <name evidence="6" type="ORF">PZE19_18490</name>
</gene>
<dbReference type="InterPro" id="IPR001680">
    <property type="entry name" value="WD40_rpt"/>
</dbReference>
<dbReference type="PROSITE" id="PS00018">
    <property type="entry name" value="EF_HAND_1"/>
    <property type="match status" value="1"/>
</dbReference>
<dbReference type="RefSeq" id="WP_277862110.1">
    <property type="nucleotide sequence ID" value="NZ_JARRAG010000002.1"/>
</dbReference>
<proteinExistence type="predicted"/>
<dbReference type="PROSITE" id="PS50294">
    <property type="entry name" value="WD_REPEATS_REGION"/>
    <property type="match status" value="3"/>
</dbReference>
<dbReference type="Pfam" id="PF00400">
    <property type="entry name" value="WD40"/>
    <property type="match status" value="5"/>
</dbReference>
<comment type="caution">
    <text evidence="6">The sequence shown here is derived from an EMBL/GenBank/DDBJ whole genome shotgun (WGS) entry which is preliminary data.</text>
</comment>
<evidence type="ECO:0000313" key="7">
    <source>
        <dbReference type="Proteomes" id="UP001216907"/>
    </source>
</evidence>
<keyword evidence="5" id="KW-0732">Signal</keyword>
<feature type="repeat" description="WD" evidence="3">
    <location>
        <begin position="804"/>
        <end position="845"/>
    </location>
</feature>
<evidence type="ECO:0000256" key="2">
    <source>
        <dbReference type="ARBA" id="ARBA00022737"/>
    </source>
</evidence>
<dbReference type="Gene3D" id="2.130.10.10">
    <property type="entry name" value="YVTN repeat-like/Quinoprotein amine dehydrogenase"/>
    <property type="match status" value="3"/>
</dbReference>
<dbReference type="PRINTS" id="PR00320">
    <property type="entry name" value="GPROTEINBRPT"/>
</dbReference>
<feature type="chain" id="PRO_5045761388" evidence="5">
    <location>
        <begin position="33"/>
        <end position="1465"/>
    </location>
</feature>
<dbReference type="Gene3D" id="3.40.50.1460">
    <property type="match status" value="2"/>
</dbReference>
<evidence type="ECO:0000256" key="1">
    <source>
        <dbReference type="ARBA" id="ARBA00022574"/>
    </source>
</evidence>
<accession>A0ABT6FDX0</accession>
<dbReference type="InterPro" id="IPR018247">
    <property type="entry name" value="EF_Hand_1_Ca_BS"/>
</dbReference>
<dbReference type="InterPro" id="IPR036322">
    <property type="entry name" value="WD40_repeat_dom_sf"/>
</dbReference>
<feature type="region of interest" description="Disordered" evidence="4">
    <location>
        <begin position="1433"/>
        <end position="1465"/>
    </location>
</feature>
<dbReference type="InterPro" id="IPR019775">
    <property type="entry name" value="WD40_repeat_CS"/>
</dbReference>